<protein>
    <submittedName>
        <fullName evidence="2">Uncharacterized protein</fullName>
    </submittedName>
</protein>
<feature type="transmembrane region" description="Helical" evidence="1">
    <location>
        <begin position="29"/>
        <end position="45"/>
    </location>
</feature>
<dbReference type="EMBL" id="ML119650">
    <property type="protein sequence ID" value="RPA86215.1"/>
    <property type="molecule type" value="Genomic_DNA"/>
</dbReference>
<keyword evidence="3" id="KW-1185">Reference proteome</keyword>
<reference evidence="2 3" key="1">
    <citation type="journal article" date="2018" name="Nat. Ecol. Evol.">
        <title>Pezizomycetes genomes reveal the molecular basis of ectomycorrhizal truffle lifestyle.</title>
        <authorList>
            <person name="Murat C."/>
            <person name="Payen T."/>
            <person name="Noel B."/>
            <person name="Kuo A."/>
            <person name="Morin E."/>
            <person name="Chen J."/>
            <person name="Kohler A."/>
            <person name="Krizsan K."/>
            <person name="Balestrini R."/>
            <person name="Da Silva C."/>
            <person name="Montanini B."/>
            <person name="Hainaut M."/>
            <person name="Levati E."/>
            <person name="Barry K.W."/>
            <person name="Belfiori B."/>
            <person name="Cichocki N."/>
            <person name="Clum A."/>
            <person name="Dockter R.B."/>
            <person name="Fauchery L."/>
            <person name="Guy J."/>
            <person name="Iotti M."/>
            <person name="Le Tacon F."/>
            <person name="Lindquist E.A."/>
            <person name="Lipzen A."/>
            <person name="Malagnac F."/>
            <person name="Mello A."/>
            <person name="Molinier V."/>
            <person name="Miyauchi S."/>
            <person name="Poulain J."/>
            <person name="Riccioni C."/>
            <person name="Rubini A."/>
            <person name="Sitrit Y."/>
            <person name="Splivallo R."/>
            <person name="Traeger S."/>
            <person name="Wang M."/>
            <person name="Zifcakova L."/>
            <person name="Wipf D."/>
            <person name="Zambonelli A."/>
            <person name="Paolocci F."/>
            <person name="Nowrousian M."/>
            <person name="Ottonello S."/>
            <person name="Baldrian P."/>
            <person name="Spatafora J.W."/>
            <person name="Henrissat B."/>
            <person name="Nagy L.G."/>
            <person name="Aury J.M."/>
            <person name="Wincker P."/>
            <person name="Grigoriev I.V."/>
            <person name="Bonfante P."/>
            <person name="Martin F.M."/>
        </authorList>
    </citation>
    <scope>NUCLEOTIDE SEQUENCE [LARGE SCALE GENOMIC DNA]</scope>
    <source>
        <strain evidence="2 3">RN42</strain>
    </source>
</reference>
<proteinExistence type="predicted"/>
<evidence type="ECO:0000256" key="1">
    <source>
        <dbReference type="SAM" id="Phobius"/>
    </source>
</evidence>
<feature type="transmembrane region" description="Helical" evidence="1">
    <location>
        <begin position="57"/>
        <end position="79"/>
    </location>
</feature>
<evidence type="ECO:0000313" key="3">
    <source>
        <dbReference type="Proteomes" id="UP000275078"/>
    </source>
</evidence>
<dbReference type="AlphaFoldDB" id="A0A3N4IJ97"/>
<keyword evidence="1" id="KW-0472">Membrane</keyword>
<dbReference type="Proteomes" id="UP000275078">
    <property type="component" value="Unassembled WGS sequence"/>
</dbReference>
<accession>A0A3N4IJ97</accession>
<gene>
    <name evidence="2" type="ORF">BJ508DRAFT_148001</name>
</gene>
<sequence length="120" mass="13455">MLRFISAWFSSLISCPSRQHTACSPMGSIFSQSLLSVLFLSWRVFGFSHLSSFSGCFVPTGMCILEALFLSFPGGVYYMGYLYSFIRYILLSSIRCAIIPFAFSRLWFAGLLPPCLVGIF</sequence>
<keyword evidence="1" id="KW-0812">Transmembrane</keyword>
<feature type="transmembrane region" description="Helical" evidence="1">
    <location>
        <begin position="85"/>
        <end position="103"/>
    </location>
</feature>
<organism evidence="2 3">
    <name type="scientific">Ascobolus immersus RN42</name>
    <dbReference type="NCBI Taxonomy" id="1160509"/>
    <lineage>
        <taxon>Eukaryota</taxon>
        <taxon>Fungi</taxon>
        <taxon>Dikarya</taxon>
        <taxon>Ascomycota</taxon>
        <taxon>Pezizomycotina</taxon>
        <taxon>Pezizomycetes</taxon>
        <taxon>Pezizales</taxon>
        <taxon>Ascobolaceae</taxon>
        <taxon>Ascobolus</taxon>
    </lineage>
</organism>
<name>A0A3N4IJ97_ASCIM</name>
<dbReference type="PROSITE" id="PS51257">
    <property type="entry name" value="PROKAR_LIPOPROTEIN"/>
    <property type="match status" value="1"/>
</dbReference>
<keyword evidence="1" id="KW-1133">Transmembrane helix</keyword>
<evidence type="ECO:0000313" key="2">
    <source>
        <dbReference type="EMBL" id="RPA86215.1"/>
    </source>
</evidence>